<feature type="domain" description="Serine aminopeptidase S33" evidence="1">
    <location>
        <begin position="23"/>
        <end position="134"/>
    </location>
</feature>
<proteinExistence type="predicted"/>
<evidence type="ECO:0000313" key="3">
    <source>
        <dbReference type="Proteomes" id="UP000231436"/>
    </source>
</evidence>
<dbReference type="InterPro" id="IPR022742">
    <property type="entry name" value="Hydrolase_4"/>
</dbReference>
<accession>A0A2M8LG23</accession>
<dbReference type="Proteomes" id="UP000231436">
    <property type="component" value="Unassembled WGS sequence"/>
</dbReference>
<organism evidence="2 3">
    <name type="scientific">Candidatus Uhrbacteria bacterium CG10_big_fil_rev_8_21_14_0_10_48_16</name>
    <dbReference type="NCBI Taxonomy" id="1975038"/>
    <lineage>
        <taxon>Bacteria</taxon>
        <taxon>Candidatus Uhriibacteriota</taxon>
    </lineage>
</organism>
<dbReference type="Pfam" id="PF12146">
    <property type="entry name" value="Hydrolase_4"/>
    <property type="match status" value="1"/>
</dbReference>
<name>A0A2M8LG23_9BACT</name>
<gene>
    <name evidence="2" type="ORF">COV05_04715</name>
</gene>
<dbReference type="InterPro" id="IPR029058">
    <property type="entry name" value="AB_hydrolase_fold"/>
</dbReference>
<evidence type="ECO:0000313" key="2">
    <source>
        <dbReference type="EMBL" id="PJE76400.1"/>
    </source>
</evidence>
<protein>
    <recommendedName>
        <fullName evidence="1">Serine aminopeptidase S33 domain-containing protein</fullName>
    </recommendedName>
</protein>
<dbReference type="AlphaFoldDB" id="A0A2M8LG23"/>
<evidence type="ECO:0000259" key="1">
    <source>
        <dbReference type="Pfam" id="PF12146"/>
    </source>
</evidence>
<dbReference type="EMBL" id="PFEU01000024">
    <property type="protein sequence ID" value="PJE76400.1"/>
    <property type="molecule type" value="Genomic_DNA"/>
</dbReference>
<sequence>MEKRYNVQLDIKHTAYGKLAGSKRKPLVIVVHGLPCTINEGFYERACQWFDRHGYATYRFGLYDWHADARQLVDCTLSVHAKDLDTVIAHFRQKGYKKIFVAGHSFGGPTILLSKKQSFDAAVLWDPSYAISFTQKKYGVPGGKYVKALKGYFMRWGVNVIIGKKMADEIDALDWDRLTPSFHVPLKIIAAEKGVLVAGCKKYFSGAHEPKSLEVLKGATHYFDDTPTMQDRLFNATYDWFKKYESL</sequence>
<comment type="caution">
    <text evidence="2">The sequence shown here is derived from an EMBL/GenBank/DDBJ whole genome shotgun (WGS) entry which is preliminary data.</text>
</comment>
<dbReference type="SUPFAM" id="SSF53474">
    <property type="entry name" value="alpha/beta-Hydrolases"/>
    <property type="match status" value="1"/>
</dbReference>
<dbReference type="Gene3D" id="3.40.50.1820">
    <property type="entry name" value="alpha/beta hydrolase"/>
    <property type="match status" value="1"/>
</dbReference>
<reference evidence="3" key="1">
    <citation type="submission" date="2017-09" db="EMBL/GenBank/DDBJ databases">
        <title>Depth-based differentiation of microbial function through sediment-hosted aquifers and enrichment of novel symbionts in the deep terrestrial subsurface.</title>
        <authorList>
            <person name="Probst A.J."/>
            <person name="Ladd B."/>
            <person name="Jarett J.K."/>
            <person name="Geller-Mcgrath D.E."/>
            <person name="Sieber C.M.K."/>
            <person name="Emerson J.B."/>
            <person name="Anantharaman K."/>
            <person name="Thomas B.C."/>
            <person name="Malmstrom R."/>
            <person name="Stieglmeier M."/>
            <person name="Klingl A."/>
            <person name="Woyke T."/>
            <person name="Ryan C.M."/>
            <person name="Banfield J.F."/>
        </authorList>
    </citation>
    <scope>NUCLEOTIDE SEQUENCE [LARGE SCALE GENOMIC DNA]</scope>
</reference>